<evidence type="ECO:0000256" key="3">
    <source>
        <dbReference type="PROSITE-ProRule" id="PRU00221"/>
    </source>
</evidence>
<gene>
    <name evidence="5" type="ORF">ABZ931_34420</name>
</gene>
<dbReference type="PANTHER" id="PTHR19848:SF8">
    <property type="entry name" value="F-BOX AND WD REPEAT DOMAIN CONTAINING 7"/>
    <property type="match status" value="1"/>
</dbReference>
<feature type="repeat" description="WD" evidence="3">
    <location>
        <begin position="428"/>
        <end position="471"/>
    </location>
</feature>
<dbReference type="SUPFAM" id="SSF50998">
    <property type="entry name" value="Quinoprotein alcohol dehydrogenase-like"/>
    <property type="match status" value="2"/>
</dbReference>
<evidence type="ECO:0000256" key="2">
    <source>
        <dbReference type="ARBA" id="ARBA00022737"/>
    </source>
</evidence>
<dbReference type="InterPro" id="IPR015943">
    <property type="entry name" value="WD40/YVTN_repeat-like_dom_sf"/>
</dbReference>
<comment type="caution">
    <text evidence="5">The sequence shown here is derived from an EMBL/GenBank/DDBJ whole genome shotgun (WGS) entry which is preliminary data.</text>
</comment>
<name>A0ABV3B9B5_9ACTN</name>
<proteinExistence type="predicted"/>
<evidence type="ECO:0000313" key="5">
    <source>
        <dbReference type="EMBL" id="MEU6806052.1"/>
    </source>
</evidence>
<evidence type="ECO:0000256" key="1">
    <source>
        <dbReference type="ARBA" id="ARBA00022574"/>
    </source>
</evidence>
<reference evidence="5 6" key="1">
    <citation type="submission" date="2024-06" db="EMBL/GenBank/DDBJ databases">
        <title>The Natural Products Discovery Center: Release of the First 8490 Sequenced Strains for Exploring Actinobacteria Biosynthetic Diversity.</title>
        <authorList>
            <person name="Kalkreuter E."/>
            <person name="Kautsar S.A."/>
            <person name="Yang D."/>
            <person name="Bader C.D."/>
            <person name="Teijaro C.N."/>
            <person name="Fluegel L."/>
            <person name="Davis C.M."/>
            <person name="Simpson J.R."/>
            <person name="Lauterbach L."/>
            <person name="Steele A.D."/>
            <person name="Gui C."/>
            <person name="Meng S."/>
            <person name="Li G."/>
            <person name="Viehrig K."/>
            <person name="Ye F."/>
            <person name="Su P."/>
            <person name="Kiefer A.F."/>
            <person name="Nichols A."/>
            <person name="Cepeda A.J."/>
            <person name="Yan W."/>
            <person name="Fan B."/>
            <person name="Jiang Y."/>
            <person name="Adhikari A."/>
            <person name="Zheng C.-J."/>
            <person name="Schuster L."/>
            <person name="Cowan T.M."/>
            <person name="Smanski M.J."/>
            <person name="Chevrette M.G."/>
            <person name="De Carvalho L.P.S."/>
            <person name="Shen B."/>
        </authorList>
    </citation>
    <scope>NUCLEOTIDE SEQUENCE [LARGE SCALE GENOMIC DNA]</scope>
    <source>
        <strain evidence="5 6">NPDC046851</strain>
    </source>
</reference>
<dbReference type="InterPro" id="IPR020472">
    <property type="entry name" value="WD40_PAC1"/>
</dbReference>
<dbReference type="PROSITE" id="PS00678">
    <property type="entry name" value="WD_REPEATS_1"/>
    <property type="match status" value="3"/>
</dbReference>
<feature type="region of interest" description="Disordered" evidence="4">
    <location>
        <begin position="1"/>
        <end position="23"/>
    </location>
</feature>
<keyword evidence="1 3" id="KW-0853">WD repeat</keyword>
<accession>A0ABV3B9B5</accession>
<feature type="repeat" description="WD" evidence="3">
    <location>
        <begin position="667"/>
        <end position="689"/>
    </location>
</feature>
<dbReference type="PROSITE" id="PS50082">
    <property type="entry name" value="WD_REPEATS_2"/>
    <property type="match status" value="3"/>
</dbReference>
<protein>
    <submittedName>
        <fullName evidence="5">Uncharacterized protein</fullName>
    </submittedName>
</protein>
<dbReference type="PANTHER" id="PTHR19848">
    <property type="entry name" value="WD40 REPEAT PROTEIN"/>
    <property type="match status" value="1"/>
</dbReference>
<feature type="region of interest" description="Disordered" evidence="4">
    <location>
        <begin position="312"/>
        <end position="339"/>
    </location>
</feature>
<dbReference type="InterPro" id="IPR019775">
    <property type="entry name" value="WD40_repeat_CS"/>
</dbReference>
<dbReference type="SMART" id="SM00320">
    <property type="entry name" value="WD40"/>
    <property type="match status" value="7"/>
</dbReference>
<dbReference type="EMBL" id="JBEYXT010000263">
    <property type="protein sequence ID" value="MEU6806052.1"/>
    <property type="molecule type" value="Genomic_DNA"/>
</dbReference>
<dbReference type="Pfam" id="PF00400">
    <property type="entry name" value="WD40"/>
    <property type="match status" value="2"/>
</dbReference>
<feature type="repeat" description="WD" evidence="3">
    <location>
        <begin position="186"/>
        <end position="207"/>
    </location>
</feature>
<keyword evidence="6" id="KW-1185">Reference proteome</keyword>
<dbReference type="Proteomes" id="UP001551189">
    <property type="component" value="Unassembled WGS sequence"/>
</dbReference>
<keyword evidence="2" id="KW-0677">Repeat</keyword>
<dbReference type="RefSeq" id="WP_359701429.1">
    <property type="nucleotide sequence ID" value="NZ_JBEYXT010000263.1"/>
</dbReference>
<dbReference type="PRINTS" id="PR00320">
    <property type="entry name" value="GPROTEINBRPT"/>
</dbReference>
<organism evidence="5 6">
    <name type="scientific">Streptomyces neyagawaensis</name>
    <dbReference type="NCBI Taxonomy" id="42238"/>
    <lineage>
        <taxon>Bacteria</taxon>
        <taxon>Bacillati</taxon>
        <taxon>Actinomycetota</taxon>
        <taxon>Actinomycetes</taxon>
        <taxon>Kitasatosporales</taxon>
        <taxon>Streptomycetaceae</taxon>
        <taxon>Streptomyces</taxon>
    </lineage>
</organism>
<dbReference type="InterPro" id="IPR001680">
    <property type="entry name" value="WD40_rpt"/>
</dbReference>
<evidence type="ECO:0000313" key="6">
    <source>
        <dbReference type="Proteomes" id="UP001551189"/>
    </source>
</evidence>
<dbReference type="Gene3D" id="2.130.10.10">
    <property type="entry name" value="YVTN repeat-like/Quinoprotein amine dehydrogenase"/>
    <property type="match status" value="3"/>
</dbReference>
<sequence>MSGDLQSDGPAREVAGAGGRLTDPGWLVNGDPEQVLAALDGAAGREEALAAAVYRASGHVHRDAGAGVRRQVLALDAARYGNRELARGIAGVAVRQEADDLWAVQWATGSGLDSRLRYALPAPAEVGVVATVVVEGRGLAVVGCEDGTLHWWDLATGRQLGKAVTEHVGAVRALTTAVLEGRPVAVTSGLDGAVRVWDLAAGEQVGAFHASDDSWVRSLATALVEGRPVAVGASTDGVVQVWDLAALSQHGEPLTIHTGLVSALATAVLGGRPVAVTCHSEELSAVDPITGKETLRVWDLVTGRELGPLSNRSEWPPVFADQASDRPMAPSSDGDGETGRCAGLSLDAQAKFLVTDPALECPMAVSVNAYEMRVWNLATGKQVGEVPAGFVETAAVRVLHGRPAALVGSRGPVEVWDLSTLKYLHPPLIGHLDTVRGTAMAVVKGRHLAVTGGNDRSVRIWDFDGGVETGSLLTHHAEPVRHFTTAVVDGRTVMVTGDWDKKVRIRDLDDGGQIGAPLTGYTDAVDLLTVGVVEGRPTLLTRDVNRTVRIWDLATREELHGRSTREYTLENIIAVLEGRFVAVTWQGRVWDLTTSQWIGVQPKQDRADGALALETVEGRNVILTGRGTKAVHLWDLATGEQIGPPLTGPTREVQAAAAGMLDGRPVVATGGGDRTVRVWDATTRQQISQYAFPADIRRLAVAPDGRLVVGFGPDIAVLAHR</sequence>
<evidence type="ECO:0000256" key="4">
    <source>
        <dbReference type="SAM" id="MobiDB-lite"/>
    </source>
</evidence>
<dbReference type="InterPro" id="IPR011047">
    <property type="entry name" value="Quinoprotein_ADH-like_sf"/>
</dbReference>